<organism evidence="5 6">
    <name type="scientific">Advenella kashmirensis (strain DSM 17095 / LMG 22695 / WT001)</name>
    <name type="common">Tetrathiobacter kashmirensis</name>
    <dbReference type="NCBI Taxonomy" id="1036672"/>
    <lineage>
        <taxon>Bacteria</taxon>
        <taxon>Pseudomonadati</taxon>
        <taxon>Pseudomonadota</taxon>
        <taxon>Betaproteobacteria</taxon>
        <taxon>Burkholderiales</taxon>
        <taxon>Alcaligenaceae</taxon>
    </lineage>
</organism>
<evidence type="ECO:0000256" key="2">
    <source>
        <dbReference type="ARBA" id="ARBA00022679"/>
    </source>
</evidence>
<keyword evidence="3" id="KW-0812">Transmembrane</keyword>
<protein>
    <submittedName>
        <fullName evidence="5">Penicillin-binding protein 1C</fullName>
    </submittedName>
</protein>
<dbReference type="InterPro" id="IPR023346">
    <property type="entry name" value="Lysozyme-like_dom_sf"/>
</dbReference>
<reference evidence="6" key="2">
    <citation type="journal article" date="2013" name="PLoS ONE">
        <title>Genome implosion elicits host-confinement in Alcaligenaceae: evidence from the comparative genomics of Tetrathiobacter kashmirensis, a pathogen in the making.</title>
        <authorList>
            <person name="Ghosh W."/>
            <person name="Alam M."/>
            <person name="Roy C."/>
            <person name="Pyne P."/>
            <person name="George A."/>
            <person name="Chakraborty R."/>
            <person name="Majumder S."/>
            <person name="Agarwal A."/>
            <person name="Chakraborty S."/>
            <person name="Majumdar S."/>
            <person name="Gupta S.K."/>
        </authorList>
    </citation>
    <scope>NUCLEOTIDE SEQUENCE [LARGE SCALE GENOMIC DNA]</scope>
    <source>
        <strain evidence="6">WT001</strain>
    </source>
</reference>
<dbReference type="Proteomes" id="UP000005267">
    <property type="component" value="Chromosome"/>
</dbReference>
<keyword evidence="2" id="KW-0808">Transferase</keyword>
<evidence type="ECO:0000256" key="1">
    <source>
        <dbReference type="ARBA" id="ARBA00004752"/>
    </source>
</evidence>
<dbReference type="PANTHER" id="PTHR32282">
    <property type="entry name" value="BINDING PROTEIN TRANSPEPTIDASE, PUTATIVE-RELATED"/>
    <property type="match status" value="1"/>
</dbReference>
<keyword evidence="3" id="KW-1133">Transmembrane helix</keyword>
<sequence>MGQQAERRRWPSRLVGLCLAALLIVVIAGIAVYIVRLPVPAYDEVRSGYRPSYITLLDRDGMVLERVRNDYQERRDNWTPLGEISPALVRAVLLSEDRRFYSHAGVDVLALGGAVRDRLTRNTVRGSSTLTMQLAGMLDAGDGRNGRRTLAQKARQIMQAMALELHWSKSQILEAISTWCHGVVSCLV</sequence>
<keyword evidence="6" id="KW-1185">Reference proteome</keyword>
<dbReference type="STRING" id="1036672.TKWG_07240"/>
<evidence type="ECO:0000313" key="6">
    <source>
        <dbReference type="Proteomes" id="UP000005267"/>
    </source>
</evidence>
<keyword evidence="3" id="KW-0472">Membrane</keyword>
<dbReference type="InterPro" id="IPR036950">
    <property type="entry name" value="PBP_transglycosylase"/>
</dbReference>
<proteinExistence type="predicted"/>
<dbReference type="GO" id="GO:0008955">
    <property type="term" value="F:peptidoglycan glycosyltransferase activity"/>
    <property type="evidence" value="ECO:0007669"/>
    <property type="project" value="TreeGrafter"/>
</dbReference>
<feature type="transmembrane region" description="Helical" evidence="3">
    <location>
        <begin position="12"/>
        <end position="35"/>
    </location>
</feature>
<evidence type="ECO:0000313" key="5">
    <source>
        <dbReference type="EMBL" id="AFK61875.1"/>
    </source>
</evidence>
<dbReference type="AlphaFoldDB" id="I3UA37"/>
<dbReference type="InterPro" id="IPR001264">
    <property type="entry name" value="Glyco_trans_51"/>
</dbReference>
<name>I3UA37_ADVKW</name>
<dbReference type="PANTHER" id="PTHR32282:SF33">
    <property type="entry name" value="PEPTIDOGLYCAN GLYCOSYLTRANSFERASE"/>
    <property type="match status" value="1"/>
</dbReference>
<evidence type="ECO:0000259" key="4">
    <source>
        <dbReference type="Pfam" id="PF00912"/>
    </source>
</evidence>
<feature type="domain" description="Glycosyl transferase family 51" evidence="4">
    <location>
        <begin position="64"/>
        <end position="175"/>
    </location>
</feature>
<dbReference type="EMBL" id="CP003555">
    <property type="protein sequence ID" value="AFK61875.1"/>
    <property type="molecule type" value="Genomic_DNA"/>
</dbReference>
<dbReference type="Pfam" id="PF00912">
    <property type="entry name" value="Transgly"/>
    <property type="match status" value="1"/>
</dbReference>
<dbReference type="SUPFAM" id="SSF53955">
    <property type="entry name" value="Lysozyme-like"/>
    <property type="match status" value="1"/>
</dbReference>
<dbReference type="Gene3D" id="1.10.3810.10">
    <property type="entry name" value="Biosynthetic peptidoglycan transglycosylase-like"/>
    <property type="match status" value="1"/>
</dbReference>
<evidence type="ECO:0000256" key="3">
    <source>
        <dbReference type="SAM" id="Phobius"/>
    </source>
</evidence>
<gene>
    <name evidence="5" type="ordered locus">TKWG_07240</name>
</gene>
<reference evidence="5 6" key="1">
    <citation type="journal article" date="2011" name="J. Bacteriol.">
        <title>Whole-genome shotgun sequencing of the sulfur-oxidizing chemoautotroph Tetrathiobacter kashmirensis.</title>
        <authorList>
            <person name="Ghosh W."/>
            <person name="George A."/>
            <person name="Agarwal A."/>
            <person name="Raj P."/>
            <person name="Alam M."/>
            <person name="Pyne P."/>
            <person name="Das Gupta S.K."/>
        </authorList>
    </citation>
    <scope>NUCLEOTIDE SEQUENCE [LARGE SCALE GENOMIC DNA]</scope>
    <source>
        <strain evidence="5 6">WT001</strain>
    </source>
</reference>
<accession>I3UA37</accession>
<dbReference type="InterPro" id="IPR050396">
    <property type="entry name" value="Glycosyltr_51/Transpeptidase"/>
</dbReference>
<dbReference type="HOGENOM" id="CLU_1438283_0_0_4"/>
<comment type="pathway">
    <text evidence="1">Cell wall biogenesis; peptidoglycan biosynthesis.</text>
</comment>
<dbReference type="KEGG" id="aka:TKWG_07240"/>